<name>A0ACD5G619_9VIBR</name>
<evidence type="ECO:0000313" key="1">
    <source>
        <dbReference type="EMBL" id="XNH97291.1"/>
    </source>
</evidence>
<geneLocation type="plasmid" evidence="1 2">
    <name>unnamed6</name>
</geneLocation>
<organism evidence="1 2">
    <name type="scientific">Vibrio cyclitrophicus</name>
    <dbReference type="NCBI Taxonomy" id="47951"/>
    <lineage>
        <taxon>Bacteria</taxon>
        <taxon>Pseudomonadati</taxon>
        <taxon>Pseudomonadota</taxon>
        <taxon>Gammaproteobacteria</taxon>
        <taxon>Vibrionales</taxon>
        <taxon>Vibrionaceae</taxon>
        <taxon>Vibrio</taxon>
    </lineage>
</organism>
<evidence type="ECO:0000313" key="2">
    <source>
        <dbReference type="Proteomes" id="UP000235310"/>
    </source>
</evidence>
<accession>A0ACD5G619</accession>
<keyword evidence="1" id="KW-0614">Plasmid</keyword>
<sequence length="149" mass="17341">MMKKWIVLGLTALCSFSSLATSPFDELSGSKNNPASMRYYVEYYQNTDSQEYKYLLATVRTAADSMDFYTTRLDARNQRIDYCLPMRDPANRETLWNWKTKDLMTLMNNRIEHDPRMKKYGKFGIGGSIASYLAAALKEQYPCPVQKQW</sequence>
<dbReference type="Proteomes" id="UP000235310">
    <property type="component" value="Plasmid unnamed6"/>
</dbReference>
<reference evidence="1 2" key="1">
    <citation type="journal article" date="2018" name="Nature">
        <title>A major lineage of non-tailed dsDNA viruses as unrecognized killers of marine bacteria.</title>
        <authorList>
            <person name="Kauffman K.M."/>
            <person name="Hussain F.A."/>
            <person name="Yang J."/>
            <person name="Arevalo P."/>
            <person name="Brown J.M."/>
            <person name="Chang W.K."/>
            <person name="VanInsberghe D."/>
            <person name="Elsherbini J."/>
            <person name="Sharma R.S."/>
            <person name="Cutler M.B."/>
            <person name="Kelly L."/>
            <person name="Polz M.F."/>
        </authorList>
    </citation>
    <scope>NUCLEOTIDE SEQUENCE [LARGE SCALE GENOMIC DNA]</scope>
    <source>
        <strain evidence="1 2">10N.222.46.E12</strain>
    </source>
</reference>
<protein>
    <submittedName>
        <fullName evidence="1">Uncharacterized protein</fullName>
    </submittedName>
</protein>
<dbReference type="EMBL" id="CP170596">
    <property type="protein sequence ID" value="XNH97291.1"/>
    <property type="molecule type" value="Genomic_DNA"/>
</dbReference>
<proteinExistence type="predicted"/>
<gene>
    <name evidence="1" type="ORF">BCS90_27095</name>
</gene>